<keyword evidence="14" id="KW-1185">Reference proteome</keyword>
<reference evidence="13 14" key="1">
    <citation type="journal article" date="2009" name="Stand. Genomic Sci.">
        <title>Complete genome sequence of Methanocorpusculum labreanum type strain Z.</title>
        <authorList>
            <person name="Anderson I.J."/>
            <person name="Sieprawska-Lupa M."/>
            <person name="Goltsman E."/>
            <person name="Lapidus A."/>
            <person name="Copeland A."/>
            <person name="Glavina Del Rio T."/>
            <person name="Tice H."/>
            <person name="Dalin E."/>
            <person name="Barry K."/>
            <person name="Pitluck S."/>
            <person name="Hauser L."/>
            <person name="Land M."/>
            <person name="Lucas S."/>
            <person name="Richardson P."/>
            <person name="Whitman W.B."/>
            <person name="Kyrpides N.C."/>
        </authorList>
    </citation>
    <scope>NUCLEOTIDE SEQUENCE [LARGE SCALE GENOMIC DNA]</scope>
    <source>
        <strain evidence="14">ATCC 43576 / DSM 4855 / Z</strain>
    </source>
</reference>
<dbReference type="NCBIfam" id="TIGR00037">
    <property type="entry name" value="eIF_5A"/>
    <property type="match status" value="1"/>
</dbReference>
<dbReference type="Proteomes" id="UP000000365">
    <property type="component" value="Chromosome"/>
</dbReference>
<evidence type="ECO:0000256" key="10">
    <source>
        <dbReference type="ARBA" id="ARBA00032163"/>
    </source>
</evidence>
<evidence type="ECO:0000256" key="6">
    <source>
        <dbReference type="ARBA" id="ARBA00022540"/>
    </source>
</evidence>
<dbReference type="GO" id="GO:0003743">
    <property type="term" value="F:translation initiation factor activity"/>
    <property type="evidence" value="ECO:0007669"/>
    <property type="project" value="UniProtKB-UniRule"/>
</dbReference>
<dbReference type="eggNOG" id="arCOG04277">
    <property type="taxonomic scope" value="Archaea"/>
</dbReference>
<dbReference type="GO" id="GO:0045905">
    <property type="term" value="P:positive regulation of translational termination"/>
    <property type="evidence" value="ECO:0007669"/>
    <property type="project" value="InterPro"/>
</dbReference>
<comment type="subcellular location">
    <subcellularLocation>
        <location evidence="2 11">Cytoplasm</location>
    </subcellularLocation>
</comment>
<dbReference type="InterPro" id="IPR001884">
    <property type="entry name" value="IF5A-like"/>
</dbReference>
<dbReference type="SUPFAM" id="SSF50104">
    <property type="entry name" value="Translation proteins SH3-like domain"/>
    <property type="match status" value="1"/>
</dbReference>
<dbReference type="Gene3D" id="2.30.30.30">
    <property type="match status" value="1"/>
</dbReference>
<dbReference type="STRING" id="410358.Mlab_0426"/>
<sequence length="151" mass="16889">MNSCLWMSAVTLISNHLPYLERYTMKEQTEVGKLKEGRYVVVDDEPCKIQSISISKPGKHGAAKARLDVVGLFDGQKRSVVSPTSATVYAPIVERKTGQILTIAGNVVTFMDMKDFNNFELIVEDEHILATFQPAQEVPYIESLGKRKLDL</sequence>
<keyword evidence="6 11" id="KW-0396">Initiation factor</keyword>
<dbReference type="InterPro" id="IPR019769">
    <property type="entry name" value="Trans_elong_IF5A_hypusine_site"/>
</dbReference>
<dbReference type="InterPro" id="IPR014722">
    <property type="entry name" value="Rib_uL2_dom2"/>
</dbReference>
<dbReference type="InterPro" id="IPR022847">
    <property type="entry name" value="Transl_elong_IF5A_arc"/>
</dbReference>
<evidence type="ECO:0000313" key="13">
    <source>
        <dbReference type="EMBL" id="ABN06602.1"/>
    </source>
</evidence>
<dbReference type="AlphaFoldDB" id="A2SQJ6"/>
<dbReference type="PIRSF" id="PIRSF003025">
    <property type="entry name" value="eIF5A"/>
    <property type="match status" value="1"/>
</dbReference>
<dbReference type="InterPro" id="IPR008991">
    <property type="entry name" value="Translation_prot_SH3-like_sf"/>
</dbReference>
<feature type="modified residue" description="Hypusine" evidence="11">
    <location>
        <position position="59"/>
    </location>
</feature>
<gene>
    <name evidence="11" type="primary">eif5a</name>
    <name evidence="13" type="ordered locus">Mlab_0426</name>
</gene>
<dbReference type="Pfam" id="PF21485">
    <property type="entry name" value="IF5A-like_N"/>
    <property type="match status" value="1"/>
</dbReference>
<evidence type="ECO:0000256" key="1">
    <source>
        <dbReference type="ARBA" id="ARBA00003980"/>
    </source>
</evidence>
<keyword evidence="5 11" id="KW-0963">Cytoplasm</keyword>
<evidence type="ECO:0000256" key="8">
    <source>
        <dbReference type="ARBA" id="ARBA00023071"/>
    </source>
</evidence>
<dbReference type="HOGENOM" id="CLU_102600_3_0_2"/>
<evidence type="ECO:0000313" key="14">
    <source>
        <dbReference type="Proteomes" id="UP000000365"/>
    </source>
</evidence>
<dbReference type="HAMAP" id="MF_00085">
    <property type="entry name" value="eIF_5A"/>
    <property type="match status" value="1"/>
</dbReference>
<dbReference type="EMBL" id="CP000559">
    <property type="protein sequence ID" value="ABN06602.1"/>
    <property type="molecule type" value="Genomic_DNA"/>
</dbReference>
<dbReference type="PANTHER" id="PTHR11673">
    <property type="entry name" value="TRANSLATION INITIATION FACTOR 5A FAMILY MEMBER"/>
    <property type="match status" value="1"/>
</dbReference>
<keyword evidence="7 11" id="KW-0648">Protein biosynthesis</keyword>
<evidence type="ECO:0000256" key="9">
    <source>
        <dbReference type="ARBA" id="ARBA00032030"/>
    </source>
</evidence>
<dbReference type="KEGG" id="mla:Mlab_0426"/>
<organism evidence="13 14">
    <name type="scientific">Methanocorpusculum labreanum (strain ATCC 43576 / DSM 4855 / Z)</name>
    <dbReference type="NCBI Taxonomy" id="410358"/>
    <lineage>
        <taxon>Archaea</taxon>
        <taxon>Methanobacteriati</taxon>
        <taxon>Methanobacteriota</taxon>
        <taxon>Stenosarchaea group</taxon>
        <taxon>Methanomicrobia</taxon>
        <taxon>Methanomicrobiales</taxon>
        <taxon>Methanocorpusculaceae</taxon>
        <taxon>Methanocorpusculum</taxon>
    </lineage>
</organism>
<evidence type="ECO:0000256" key="11">
    <source>
        <dbReference type="HAMAP-Rule" id="MF_00085"/>
    </source>
</evidence>
<dbReference type="GO" id="GO:0005737">
    <property type="term" value="C:cytoplasm"/>
    <property type="evidence" value="ECO:0007669"/>
    <property type="project" value="UniProtKB-SubCell"/>
</dbReference>
<dbReference type="GO" id="GO:0003746">
    <property type="term" value="F:translation elongation factor activity"/>
    <property type="evidence" value="ECO:0007669"/>
    <property type="project" value="InterPro"/>
</dbReference>
<evidence type="ECO:0000256" key="5">
    <source>
        <dbReference type="ARBA" id="ARBA00022490"/>
    </source>
</evidence>
<feature type="domain" description="Translation initiation factor 5A C-terminal" evidence="12">
    <location>
        <begin position="92"/>
        <end position="149"/>
    </location>
</feature>
<dbReference type="SMART" id="SM01376">
    <property type="entry name" value="eIF-5a"/>
    <property type="match status" value="1"/>
</dbReference>
<dbReference type="InterPro" id="IPR012340">
    <property type="entry name" value="NA-bd_OB-fold"/>
</dbReference>
<dbReference type="GO" id="GO:0043022">
    <property type="term" value="F:ribosome binding"/>
    <property type="evidence" value="ECO:0007669"/>
    <property type="project" value="InterPro"/>
</dbReference>
<dbReference type="GO" id="GO:0003723">
    <property type="term" value="F:RNA binding"/>
    <property type="evidence" value="ECO:0007669"/>
    <property type="project" value="InterPro"/>
</dbReference>
<comment type="function">
    <text evidence="1 11">Functions by promoting the formation of the first peptide bond.</text>
</comment>
<dbReference type="Gene3D" id="2.40.50.140">
    <property type="entry name" value="Nucleic acid-binding proteins"/>
    <property type="match status" value="1"/>
</dbReference>
<accession>A2SQJ6</accession>
<dbReference type="PROSITE" id="PS00302">
    <property type="entry name" value="IF5A_HYPUSINE"/>
    <property type="match status" value="1"/>
</dbReference>
<evidence type="ECO:0000256" key="2">
    <source>
        <dbReference type="ARBA" id="ARBA00004496"/>
    </source>
</evidence>
<proteinExistence type="inferred from homology"/>
<dbReference type="InterPro" id="IPR048670">
    <property type="entry name" value="IF5A-like_N"/>
</dbReference>
<evidence type="ECO:0000256" key="7">
    <source>
        <dbReference type="ARBA" id="ARBA00022917"/>
    </source>
</evidence>
<comment type="similarity">
    <text evidence="3 11">Belongs to the eIF-5A family.</text>
</comment>
<evidence type="ECO:0000259" key="12">
    <source>
        <dbReference type="SMART" id="SM01376"/>
    </source>
</evidence>
<evidence type="ECO:0000256" key="3">
    <source>
        <dbReference type="ARBA" id="ARBA00006016"/>
    </source>
</evidence>
<dbReference type="CDD" id="cd04467">
    <property type="entry name" value="S1_aIF5A"/>
    <property type="match status" value="1"/>
</dbReference>
<dbReference type="InterPro" id="IPR020189">
    <property type="entry name" value="IF5A_C"/>
</dbReference>
<name>A2SQJ6_METLZ</name>
<dbReference type="SUPFAM" id="SSF50249">
    <property type="entry name" value="Nucleic acid-binding proteins"/>
    <property type="match status" value="1"/>
</dbReference>
<keyword evidence="8 11" id="KW-0385">Hypusine</keyword>
<dbReference type="NCBIfam" id="NF003076">
    <property type="entry name" value="PRK03999.1"/>
    <property type="match status" value="1"/>
</dbReference>
<dbReference type="GO" id="GO:0045901">
    <property type="term" value="P:positive regulation of translational elongation"/>
    <property type="evidence" value="ECO:0007669"/>
    <property type="project" value="InterPro"/>
</dbReference>
<protein>
    <recommendedName>
        <fullName evidence="4 11">Translation initiation factor 5A</fullName>
    </recommendedName>
    <alternativeName>
        <fullName evidence="10 11">Hypusine-containing protein</fullName>
    </alternativeName>
    <alternativeName>
        <fullName evidence="9 11">eIF-5A</fullName>
    </alternativeName>
</protein>
<evidence type="ECO:0000256" key="4">
    <source>
        <dbReference type="ARBA" id="ARBA00016327"/>
    </source>
</evidence>